<keyword evidence="1" id="KW-0805">Transcription regulation</keyword>
<organism evidence="5 6">
    <name type="scientific">Winogradskyella jejuensis</name>
    <dbReference type="NCBI Taxonomy" id="1089305"/>
    <lineage>
        <taxon>Bacteria</taxon>
        <taxon>Pseudomonadati</taxon>
        <taxon>Bacteroidota</taxon>
        <taxon>Flavobacteriia</taxon>
        <taxon>Flavobacteriales</taxon>
        <taxon>Flavobacteriaceae</taxon>
        <taxon>Winogradskyella</taxon>
    </lineage>
</organism>
<dbReference type="PANTHER" id="PTHR24567">
    <property type="entry name" value="CRP FAMILY TRANSCRIPTIONAL REGULATORY PROTEIN"/>
    <property type="match status" value="1"/>
</dbReference>
<dbReference type="Pfam" id="PF13545">
    <property type="entry name" value="HTH_Crp_2"/>
    <property type="match status" value="1"/>
</dbReference>
<dbReference type="Pfam" id="PF00027">
    <property type="entry name" value="cNMP_binding"/>
    <property type="match status" value="1"/>
</dbReference>
<evidence type="ECO:0000313" key="6">
    <source>
        <dbReference type="Proteomes" id="UP000184522"/>
    </source>
</evidence>
<gene>
    <name evidence="5" type="ORF">SAMN05444148_1742</name>
</gene>
<dbReference type="RefSeq" id="WP_073085542.1">
    <property type="nucleotide sequence ID" value="NZ_FQWS01000002.1"/>
</dbReference>
<dbReference type="PROSITE" id="PS51063">
    <property type="entry name" value="HTH_CRP_2"/>
    <property type="match status" value="1"/>
</dbReference>
<evidence type="ECO:0000256" key="1">
    <source>
        <dbReference type="ARBA" id="ARBA00023015"/>
    </source>
</evidence>
<dbReference type="SMART" id="SM00419">
    <property type="entry name" value="HTH_CRP"/>
    <property type="match status" value="1"/>
</dbReference>
<dbReference type="InterPro" id="IPR036388">
    <property type="entry name" value="WH-like_DNA-bd_sf"/>
</dbReference>
<dbReference type="GO" id="GO:0003677">
    <property type="term" value="F:DNA binding"/>
    <property type="evidence" value="ECO:0007669"/>
    <property type="project" value="UniProtKB-KW"/>
</dbReference>
<dbReference type="Proteomes" id="UP000184522">
    <property type="component" value="Unassembled WGS sequence"/>
</dbReference>
<protein>
    <submittedName>
        <fullName evidence="5">CRP/FNR family transcriptional regulator, anaerobic regulatory protein</fullName>
    </submittedName>
</protein>
<dbReference type="InterPro" id="IPR018490">
    <property type="entry name" value="cNMP-bd_dom_sf"/>
</dbReference>
<dbReference type="AlphaFoldDB" id="A0A1M5S198"/>
<evidence type="ECO:0000256" key="2">
    <source>
        <dbReference type="ARBA" id="ARBA00023125"/>
    </source>
</evidence>
<dbReference type="Gene3D" id="1.10.10.10">
    <property type="entry name" value="Winged helix-like DNA-binding domain superfamily/Winged helix DNA-binding domain"/>
    <property type="match status" value="1"/>
</dbReference>
<keyword evidence="3" id="KW-0804">Transcription</keyword>
<dbReference type="SUPFAM" id="SSF51206">
    <property type="entry name" value="cAMP-binding domain-like"/>
    <property type="match status" value="1"/>
</dbReference>
<dbReference type="GO" id="GO:0005829">
    <property type="term" value="C:cytosol"/>
    <property type="evidence" value="ECO:0007669"/>
    <property type="project" value="TreeGrafter"/>
</dbReference>
<accession>A0A1M5S198</accession>
<dbReference type="OrthoDB" id="9776746at2"/>
<dbReference type="GO" id="GO:0003700">
    <property type="term" value="F:DNA-binding transcription factor activity"/>
    <property type="evidence" value="ECO:0007669"/>
    <property type="project" value="TreeGrafter"/>
</dbReference>
<evidence type="ECO:0000259" key="4">
    <source>
        <dbReference type="PROSITE" id="PS51063"/>
    </source>
</evidence>
<keyword evidence="6" id="KW-1185">Reference proteome</keyword>
<dbReference type="InterPro" id="IPR014710">
    <property type="entry name" value="RmlC-like_jellyroll"/>
</dbReference>
<keyword evidence="2" id="KW-0238">DNA-binding</keyword>
<dbReference type="InterPro" id="IPR012318">
    <property type="entry name" value="HTH_CRP"/>
</dbReference>
<dbReference type="Gene3D" id="2.60.120.10">
    <property type="entry name" value="Jelly Rolls"/>
    <property type="match status" value="1"/>
</dbReference>
<evidence type="ECO:0000256" key="3">
    <source>
        <dbReference type="ARBA" id="ARBA00023163"/>
    </source>
</evidence>
<feature type="domain" description="HTH crp-type" evidence="4">
    <location>
        <begin position="146"/>
        <end position="211"/>
    </location>
</feature>
<dbReference type="CDD" id="cd00038">
    <property type="entry name" value="CAP_ED"/>
    <property type="match status" value="1"/>
</dbReference>
<dbReference type="PANTHER" id="PTHR24567:SF26">
    <property type="entry name" value="REGULATORY PROTEIN YEIL"/>
    <property type="match status" value="1"/>
</dbReference>
<proteinExistence type="predicted"/>
<dbReference type="InterPro" id="IPR000595">
    <property type="entry name" value="cNMP-bd_dom"/>
</dbReference>
<dbReference type="EMBL" id="FQWS01000002">
    <property type="protein sequence ID" value="SHH32098.1"/>
    <property type="molecule type" value="Genomic_DNA"/>
</dbReference>
<dbReference type="STRING" id="1089305.SAMN05444148_1742"/>
<sequence>MVHTDTLQSFEYLFDSVLIGSIAKVATLKTFKKDDIIIDIGQKLKFIPLLIKGNIKILREDKNGEELLIYVLESGDTCAMSLTCCMSKSSSKIRAVADEDTEVIMIPIENMQLWFHTNESWRNFILESYQIRFDEMLETIDTLAFMRMDERLFKYLTDKVKLTASTQLDITHQDIAEDLHTSRVVISRLLKQLEKEGKIELGRNKIDVLEF</sequence>
<evidence type="ECO:0000313" key="5">
    <source>
        <dbReference type="EMBL" id="SHH32098.1"/>
    </source>
</evidence>
<dbReference type="SUPFAM" id="SSF46785">
    <property type="entry name" value="Winged helix' DNA-binding domain"/>
    <property type="match status" value="1"/>
</dbReference>
<reference evidence="6" key="1">
    <citation type="submission" date="2016-11" db="EMBL/GenBank/DDBJ databases">
        <authorList>
            <person name="Varghese N."/>
            <person name="Submissions S."/>
        </authorList>
    </citation>
    <scope>NUCLEOTIDE SEQUENCE [LARGE SCALE GENOMIC DNA]</scope>
    <source>
        <strain evidence="6">DSM 25330</strain>
    </source>
</reference>
<dbReference type="InterPro" id="IPR050397">
    <property type="entry name" value="Env_Response_Regulators"/>
</dbReference>
<name>A0A1M5S198_9FLAO</name>
<dbReference type="InterPro" id="IPR036390">
    <property type="entry name" value="WH_DNA-bd_sf"/>
</dbReference>